<evidence type="ECO:0000313" key="3">
    <source>
        <dbReference type="Proteomes" id="UP000598196"/>
    </source>
</evidence>
<proteinExistence type="predicted"/>
<dbReference type="Proteomes" id="UP000598196">
    <property type="component" value="Unassembled WGS sequence"/>
</dbReference>
<dbReference type="PANTHER" id="PTHR41260:SF1">
    <property type="entry name" value="PROTEIN ECSC"/>
    <property type="match status" value="1"/>
</dbReference>
<evidence type="ECO:0000256" key="1">
    <source>
        <dbReference type="SAM" id="MobiDB-lite"/>
    </source>
</evidence>
<accession>A0A917YJK2</accession>
<organism evidence="2 3">
    <name type="scientific">Gemmobacter aquaticus</name>
    <dbReference type="NCBI Taxonomy" id="490185"/>
    <lineage>
        <taxon>Bacteria</taxon>
        <taxon>Pseudomonadati</taxon>
        <taxon>Pseudomonadota</taxon>
        <taxon>Alphaproteobacteria</taxon>
        <taxon>Rhodobacterales</taxon>
        <taxon>Paracoccaceae</taxon>
        <taxon>Gemmobacter</taxon>
    </lineage>
</organism>
<dbReference type="PANTHER" id="PTHR41260">
    <property type="entry name" value="PROTEIN ECSC"/>
    <property type="match status" value="1"/>
</dbReference>
<dbReference type="AlphaFoldDB" id="A0A917YJK2"/>
<dbReference type="InterPro" id="IPR024787">
    <property type="entry name" value="EcsC"/>
</dbReference>
<dbReference type="Pfam" id="PF12787">
    <property type="entry name" value="EcsC"/>
    <property type="match status" value="1"/>
</dbReference>
<keyword evidence="3" id="KW-1185">Reference proteome</keyword>
<dbReference type="EMBL" id="BMLP01000001">
    <property type="protein sequence ID" value="GGO27596.1"/>
    <property type="molecule type" value="Genomic_DNA"/>
</dbReference>
<gene>
    <name evidence="2" type="ORF">GCM10010991_09500</name>
</gene>
<evidence type="ECO:0000313" key="2">
    <source>
        <dbReference type="EMBL" id="GGO27596.1"/>
    </source>
</evidence>
<protein>
    <recommendedName>
        <fullName evidence="4">EcsC protein family protein</fullName>
    </recommendedName>
</protein>
<reference evidence="2 3" key="1">
    <citation type="journal article" date="2014" name="Int. J. Syst. Evol. Microbiol.">
        <title>Complete genome sequence of Corynebacterium casei LMG S-19264T (=DSM 44701T), isolated from a smear-ripened cheese.</title>
        <authorList>
            <consortium name="US DOE Joint Genome Institute (JGI-PGF)"/>
            <person name="Walter F."/>
            <person name="Albersmeier A."/>
            <person name="Kalinowski J."/>
            <person name="Ruckert C."/>
        </authorList>
    </citation>
    <scope>NUCLEOTIDE SEQUENCE [LARGE SCALE GENOMIC DNA]</scope>
    <source>
        <strain evidence="2 3">CGMCC 1.7029</strain>
    </source>
</reference>
<sequence length="275" mass="28234">MRARPAMPTFAGMSDDATPQSPAQLPAHPSAPFPEFEIAELAKRARKAGGPLVTLLQKLGNRIEGQLRLLPEPARRQIDAITIASLERALGVASLGRHAPDLGPSAAPIAAAISGAAGGAGGIATSIAELPLTITLILGTIRAAAEAEGFDPDDPAIKAEILRCFATGTPLGGDDGVNTAFIGARLTVTGPALNRLIATLAPRIAATLGQKLAAQAVPVLGAISGAAVNAAFLSHYRELARIRFRLLRLARDHGAERVIARFSEAASVKPLLGSA</sequence>
<comment type="caution">
    <text evidence="2">The sequence shown here is derived from an EMBL/GenBank/DDBJ whole genome shotgun (WGS) entry which is preliminary data.</text>
</comment>
<evidence type="ECO:0008006" key="4">
    <source>
        <dbReference type="Google" id="ProtNLM"/>
    </source>
</evidence>
<feature type="region of interest" description="Disordered" evidence="1">
    <location>
        <begin position="1"/>
        <end position="31"/>
    </location>
</feature>
<name>A0A917YJK2_9RHOB</name>